<reference evidence="14 15" key="1">
    <citation type="submission" date="2018-09" db="EMBL/GenBank/DDBJ databases">
        <title>Paenibacillus aracenensis nov. sp. isolated from a cave in southern Spain.</title>
        <authorList>
            <person name="Jurado V."/>
            <person name="Gutierrez-Patricio S."/>
            <person name="Gonzalez-Pimentel J.L."/>
            <person name="Miller A.Z."/>
            <person name="Laiz L."/>
            <person name="Saiz-Jimenez C."/>
        </authorList>
    </citation>
    <scope>NUCLEOTIDE SEQUENCE [LARGE SCALE GENOMIC DNA]</scope>
    <source>
        <strain evidence="14 15">JCM 19203</strain>
    </source>
</reference>
<dbReference type="Pfam" id="PF02361">
    <property type="entry name" value="CbiQ"/>
    <property type="match status" value="1"/>
</dbReference>
<evidence type="ECO:0000256" key="6">
    <source>
        <dbReference type="ARBA" id="ARBA00022692"/>
    </source>
</evidence>
<keyword evidence="7" id="KW-0547">Nucleotide-binding</keyword>
<keyword evidence="11 12" id="KW-0472">Membrane</keyword>
<proteinExistence type="inferred from homology"/>
<comment type="similarity">
    <text evidence="3">Belongs to the ABC transporter superfamily.</text>
</comment>
<dbReference type="SUPFAM" id="SSF52540">
    <property type="entry name" value="P-loop containing nucleoside triphosphate hydrolases"/>
    <property type="match status" value="1"/>
</dbReference>
<gene>
    <name evidence="14" type="ORF">D3P09_01445</name>
</gene>
<comment type="subcellular location">
    <subcellularLocation>
        <location evidence="2">Cell membrane</location>
        <topology evidence="2">Peripheral membrane protein</topology>
    </subcellularLocation>
    <subcellularLocation>
        <location evidence="1">Membrane</location>
        <topology evidence="1">Multi-pass membrane protein</topology>
    </subcellularLocation>
</comment>
<keyword evidence="4" id="KW-0813">Transport</keyword>
<keyword evidence="9" id="KW-1278">Translocase</keyword>
<evidence type="ECO:0000256" key="1">
    <source>
        <dbReference type="ARBA" id="ARBA00004141"/>
    </source>
</evidence>
<dbReference type="EMBL" id="QXQB01000001">
    <property type="protein sequence ID" value="RJX40709.1"/>
    <property type="molecule type" value="Genomic_DNA"/>
</dbReference>
<evidence type="ECO:0000259" key="13">
    <source>
        <dbReference type="PROSITE" id="PS50893"/>
    </source>
</evidence>
<dbReference type="PROSITE" id="PS50893">
    <property type="entry name" value="ABC_TRANSPORTER_2"/>
    <property type="match status" value="1"/>
</dbReference>
<feature type="transmembrane region" description="Helical" evidence="12">
    <location>
        <begin position="392"/>
        <end position="412"/>
    </location>
</feature>
<dbReference type="GO" id="GO:0005524">
    <property type="term" value="F:ATP binding"/>
    <property type="evidence" value="ECO:0007669"/>
    <property type="project" value="UniProtKB-KW"/>
</dbReference>
<dbReference type="SMART" id="SM00382">
    <property type="entry name" value="AAA"/>
    <property type="match status" value="1"/>
</dbReference>
<dbReference type="InterPro" id="IPR003439">
    <property type="entry name" value="ABC_transporter-like_ATP-bd"/>
</dbReference>
<feature type="transmembrane region" description="Helical" evidence="12">
    <location>
        <begin position="424"/>
        <end position="446"/>
    </location>
</feature>
<sequence length="581" mass="63035">MSADWILSNVSVLAPGDREKHLLKDISLRINSGQIILLLGHNGAGKSTLLETLAGLREPESGSIRLGEEHLWTGKGKKRLNGTVLKRIGIALQQSESQWFASTVREELAFSLRPYQVEGEEAESRMQAAMMSVGLDHAELARDPWTLSGGQQRRLAIACLLACEPDWLLLDEPTAGLDTEGIQRLTGMLSACRASGRGAIVATHDLEALLPLADGLIIVRDGLAFEEAPAEAVHALGSASPQALLAEKLLIGKGMLDAAETACAAEAAGLWQPPEELAKRLAAGLLGNERIAAPKLPIAAAIEEVEQEPQEPLESLYRLDADGSCQASGTVMASDSKKPEDKFDPRALIAAYLILSAGLLSLNSMPKLAIGALIAGACAMPFRRFLIPLLPIIRAFFYFSLVFILIGAVSLQPLELQWSKSEPLAIRMIQLGLIMVIGMPLLALMSPIRLQRGLEQTLGWLTRLKVPIHSLSLLVMLIFRFIPLLMREWGRFAQIVKARGKSTARGNAIPLRLLPYLFIPYIRAILRMAESMADALEARGFGQPAERTTQGFKLIFAPADGWLLLAAIAACAIMLTARMWL</sequence>
<dbReference type="PANTHER" id="PTHR43553:SF1">
    <property type="entry name" value="ABC TRANSPORTER I FAMILY MEMBER 11, CHLOROPLASTIC"/>
    <property type="match status" value="1"/>
</dbReference>
<dbReference type="InterPro" id="IPR017871">
    <property type="entry name" value="ABC_transporter-like_CS"/>
</dbReference>
<dbReference type="Proteomes" id="UP000267798">
    <property type="component" value="Unassembled WGS sequence"/>
</dbReference>
<evidence type="ECO:0000256" key="10">
    <source>
        <dbReference type="ARBA" id="ARBA00022989"/>
    </source>
</evidence>
<dbReference type="InterPro" id="IPR015856">
    <property type="entry name" value="ABC_transpr_CbiO/EcfA_su"/>
</dbReference>
<evidence type="ECO:0000256" key="11">
    <source>
        <dbReference type="ARBA" id="ARBA00023136"/>
    </source>
</evidence>
<keyword evidence="10 12" id="KW-1133">Transmembrane helix</keyword>
<dbReference type="GO" id="GO:0042626">
    <property type="term" value="F:ATPase-coupled transmembrane transporter activity"/>
    <property type="evidence" value="ECO:0007669"/>
    <property type="project" value="TreeGrafter"/>
</dbReference>
<evidence type="ECO:0000256" key="7">
    <source>
        <dbReference type="ARBA" id="ARBA00022741"/>
    </source>
</evidence>
<keyword evidence="8 14" id="KW-0067">ATP-binding</keyword>
<evidence type="ECO:0000313" key="15">
    <source>
        <dbReference type="Proteomes" id="UP000267798"/>
    </source>
</evidence>
<dbReference type="OrthoDB" id="2035889at2"/>
<dbReference type="Pfam" id="PF00005">
    <property type="entry name" value="ABC_tran"/>
    <property type="match status" value="1"/>
</dbReference>
<dbReference type="PANTHER" id="PTHR43553">
    <property type="entry name" value="HEAVY METAL TRANSPORTER"/>
    <property type="match status" value="1"/>
</dbReference>
<evidence type="ECO:0000256" key="4">
    <source>
        <dbReference type="ARBA" id="ARBA00022448"/>
    </source>
</evidence>
<accession>A0A3A6PR28</accession>
<dbReference type="CDD" id="cd16914">
    <property type="entry name" value="EcfT"/>
    <property type="match status" value="1"/>
</dbReference>
<dbReference type="CDD" id="cd03225">
    <property type="entry name" value="ABC_cobalt_CbiO_domain1"/>
    <property type="match status" value="1"/>
</dbReference>
<feature type="transmembrane region" description="Helical" evidence="12">
    <location>
        <begin position="562"/>
        <end position="580"/>
    </location>
</feature>
<dbReference type="GO" id="GO:0016887">
    <property type="term" value="F:ATP hydrolysis activity"/>
    <property type="evidence" value="ECO:0007669"/>
    <property type="project" value="InterPro"/>
</dbReference>
<dbReference type="RefSeq" id="WP_120106550.1">
    <property type="nucleotide sequence ID" value="NZ_QXQB01000001.1"/>
</dbReference>
<feature type="domain" description="ABC transporter" evidence="13">
    <location>
        <begin position="7"/>
        <end position="246"/>
    </location>
</feature>
<keyword evidence="5" id="KW-1003">Cell membrane</keyword>
<organism evidence="14 15">
    <name type="scientific">Paenibacillus pinisoli</name>
    <dbReference type="NCBI Taxonomy" id="1276110"/>
    <lineage>
        <taxon>Bacteria</taxon>
        <taxon>Bacillati</taxon>
        <taxon>Bacillota</taxon>
        <taxon>Bacilli</taxon>
        <taxon>Bacillales</taxon>
        <taxon>Paenibacillaceae</taxon>
        <taxon>Paenibacillus</taxon>
    </lineage>
</organism>
<dbReference type="InterPro" id="IPR050095">
    <property type="entry name" value="ECF_ABC_transporter_ATP-bd"/>
</dbReference>
<protein>
    <submittedName>
        <fullName evidence="14">ATP-binding cassette domain-containing protein</fullName>
    </submittedName>
</protein>
<evidence type="ECO:0000313" key="14">
    <source>
        <dbReference type="EMBL" id="RJX40709.1"/>
    </source>
</evidence>
<dbReference type="Gene3D" id="3.40.50.300">
    <property type="entry name" value="P-loop containing nucleotide triphosphate hydrolases"/>
    <property type="match status" value="1"/>
</dbReference>
<keyword evidence="15" id="KW-1185">Reference proteome</keyword>
<keyword evidence="6 12" id="KW-0812">Transmembrane</keyword>
<dbReference type="InterPro" id="IPR003593">
    <property type="entry name" value="AAA+_ATPase"/>
</dbReference>
<evidence type="ECO:0000256" key="3">
    <source>
        <dbReference type="ARBA" id="ARBA00005417"/>
    </source>
</evidence>
<feature type="transmembrane region" description="Helical" evidence="12">
    <location>
        <begin position="466"/>
        <end position="486"/>
    </location>
</feature>
<dbReference type="AlphaFoldDB" id="A0A3A6PR28"/>
<dbReference type="InterPro" id="IPR003339">
    <property type="entry name" value="ABC/ECF_trnsptr_transmembrane"/>
</dbReference>
<evidence type="ECO:0000256" key="2">
    <source>
        <dbReference type="ARBA" id="ARBA00004202"/>
    </source>
</evidence>
<name>A0A3A6PR28_9BACL</name>
<evidence type="ECO:0000256" key="8">
    <source>
        <dbReference type="ARBA" id="ARBA00022840"/>
    </source>
</evidence>
<comment type="caution">
    <text evidence="14">The sequence shown here is derived from an EMBL/GenBank/DDBJ whole genome shotgun (WGS) entry which is preliminary data.</text>
</comment>
<evidence type="ECO:0000256" key="9">
    <source>
        <dbReference type="ARBA" id="ARBA00022967"/>
    </source>
</evidence>
<dbReference type="InterPro" id="IPR027417">
    <property type="entry name" value="P-loop_NTPase"/>
</dbReference>
<dbReference type="GO" id="GO:0005886">
    <property type="term" value="C:plasma membrane"/>
    <property type="evidence" value="ECO:0007669"/>
    <property type="project" value="UniProtKB-SubCell"/>
</dbReference>
<dbReference type="PROSITE" id="PS00211">
    <property type="entry name" value="ABC_TRANSPORTER_1"/>
    <property type="match status" value="1"/>
</dbReference>
<evidence type="ECO:0000256" key="5">
    <source>
        <dbReference type="ARBA" id="ARBA00022475"/>
    </source>
</evidence>
<evidence type="ECO:0000256" key="12">
    <source>
        <dbReference type="SAM" id="Phobius"/>
    </source>
</evidence>